<evidence type="ECO:0000313" key="2">
    <source>
        <dbReference type="EMBL" id="SJZ74267.1"/>
    </source>
</evidence>
<dbReference type="STRING" id="115783.SAMN02745119_01523"/>
<feature type="transmembrane region" description="Helical" evidence="1">
    <location>
        <begin position="59"/>
        <end position="77"/>
    </location>
</feature>
<keyword evidence="3" id="KW-1185">Reference proteome</keyword>
<dbReference type="EMBL" id="FUWR01000006">
    <property type="protein sequence ID" value="SJZ74267.1"/>
    <property type="molecule type" value="Genomic_DNA"/>
</dbReference>
<evidence type="ECO:0000256" key="1">
    <source>
        <dbReference type="SAM" id="Phobius"/>
    </source>
</evidence>
<keyword evidence="1" id="KW-0812">Transmembrane</keyword>
<keyword evidence="1" id="KW-1133">Transmembrane helix</keyword>
<dbReference type="RefSeq" id="WP_078789824.1">
    <property type="nucleotide sequence ID" value="NZ_FUWR01000006.1"/>
</dbReference>
<protein>
    <submittedName>
        <fullName evidence="2">Uncharacterized protein</fullName>
    </submittedName>
</protein>
<reference evidence="3" key="1">
    <citation type="submission" date="2017-02" db="EMBL/GenBank/DDBJ databases">
        <authorList>
            <person name="Varghese N."/>
            <person name="Submissions S."/>
        </authorList>
    </citation>
    <scope>NUCLEOTIDE SEQUENCE [LARGE SCALE GENOMIC DNA]</scope>
    <source>
        <strain evidence="3">ATCC BAA-34</strain>
    </source>
</reference>
<feature type="transmembrane region" description="Helical" evidence="1">
    <location>
        <begin position="34"/>
        <end position="52"/>
    </location>
</feature>
<name>A0A1T4N5E7_9BACT</name>
<feature type="transmembrane region" description="Helical" evidence="1">
    <location>
        <begin position="89"/>
        <end position="108"/>
    </location>
</feature>
<proteinExistence type="predicted"/>
<dbReference type="AlphaFoldDB" id="A0A1T4N5E7"/>
<evidence type="ECO:0000313" key="3">
    <source>
        <dbReference type="Proteomes" id="UP000190102"/>
    </source>
</evidence>
<accession>A0A1T4N5E7</accession>
<organism evidence="2 3">
    <name type="scientific">Trichlorobacter thiogenes</name>
    <dbReference type="NCBI Taxonomy" id="115783"/>
    <lineage>
        <taxon>Bacteria</taxon>
        <taxon>Pseudomonadati</taxon>
        <taxon>Thermodesulfobacteriota</taxon>
        <taxon>Desulfuromonadia</taxon>
        <taxon>Geobacterales</taxon>
        <taxon>Geobacteraceae</taxon>
        <taxon>Trichlorobacter</taxon>
    </lineage>
</organism>
<keyword evidence="1" id="KW-0472">Membrane</keyword>
<sequence>MEKQEMVEKTVEALRPFETQNLMNTIQNLTLQQIFSNWVFLLITLGVLFFGIYRRSKTVLLTLFFLVGLIVMVKFAMPAPGTELGLKSLIPFAAFGLGIGGVIVYFLFIKD</sequence>
<gene>
    <name evidence="2" type="ORF">SAMN02745119_01523</name>
</gene>
<dbReference type="Proteomes" id="UP000190102">
    <property type="component" value="Unassembled WGS sequence"/>
</dbReference>
<dbReference type="OrthoDB" id="5398460at2"/>